<dbReference type="NCBIfam" id="TIGR04517">
    <property type="entry name" value="rSAM_PoyD"/>
    <property type="match status" value="1"/>
</dbReference>
<dbReference type="InterPro" id="IPR030950">
    <property type="entry name" value="rSAM_PoyD"/>
</dbReference>
<name>A0A6N7L9L4_SINTE</name>
<reference evidence="1 2" key="1">
    <citation type="journal article" date="2013" name="Genome Biol.">
        <title>Comparative genomics of the core and accessory genomes of 48 Sinorhizobium strains comprising five genospecies.</title>
        <authorList>
            <person name="Sugawara M."/>
            <person name="Epstein B."/>
            <person name="Badgley B.D."/>
            <person name="Unno T."/>
            <person name="Xu L."/>
            <person name="Reese J."/>
            <person name="Gyaneshwar P."/>
            <person name="Denny R."/>
            <person name="Mudge J."/>
            <person name="Bharti A.K."/>
            <person name="Farmer A.D."/>
            <person name="May G.D."/>
            <person name="Woodward J.E."/>
            <person name="Medigue C."/>
            <person name="Vallenet D."/>
            <person name="Lajus A."/>
            <person name="Rouy Z."/>
            <person name="Martinez-Vaz B."/>
            <person name="Tiffin P."/>
            <person name="Young N.D."/>
            <person name="Sadowsky M.J."/>
        </authorList>
    </citation>
    <scope>NUCLEOTIDE SEQUENCE [LARGE SCALE GENOMIC DNA]</scope>
    <source>
        <strain evidence="1 2">USDA4894</strain>
    </source>
</reference>
<dbReference type="EMBL" id="WITC01000011">
    <property type="protein sequence ID" value="MQX13434.1"/>
    <property type="molecule type" value="Genomic_DNA"/>
</dbReference>
<accession>A0A6N7L9L4</accession>
<dbReference type="AlphaFoldDB" id="A0A6N7L9L4"/>
<sequence>MMRSGFQDASSRAHLYRQGARSRHIFDLRTPEQRRKFSHVKRFMERLAGDMKFRFALSENVDAPRAVTQRYGIEVDPMEVLPLWHGDYLKYRFKAESAPWPPAMMWDEYMGEMLRYRDILREQGEMSMINPRFHAWRDRQIRRCADELGGSAHSITHPVIAFELSDGCTVGCWFCGLSADRFQGYYDYSKEHAELWRGVVGVASEVFGSAAGTGFCYWATDPMDNPHYDRFLLDYYQITGALPQTTTAAPLKDEALTRRVLGLFNLYGTTPNRFSVLSTKHLDQIHMAFSPEELVGVELILQGKGGPTAKAFTGRARKEKLTVALPEGYPTTIACVSGFLVNMPQGRIQLVTPVPGSERWPLGYRIVAQRLFRTRDEFREGVQSIMDQHMLDSPAPHLPIRFRRDLQYEAGNGYFVLRSRSSEHRVLDDVAPISVGDLIARGNCTASELVMRVTTDGTRMLAVADLLDQLYAAGVIEEDLDDRFAWQTSDGMEGHIEAV</sequence>
<protein>
    <submittedName>
        <fullName evidence="1">Radical SAM family RiPP maturation amino acid epimerase</fullName>
    </submittedName>
</protein>
<dbReference type="OrthoDB" id="8251299at2"/>
<evidence type="ECO:0000313" key="2">
    <source>
        <dbReference type="Proteomes" id="UP000439983"/>
    </source>
</evidence>
<keyword evidence="2" id="KW-1185">Reference proteome</keyword>
<comment type="caution">
    <text evidence="1">The sequence shown here is derived from an EMBL/GenBank/DDBJ whole genome shotgun (WGS) entry which is preliminary data.</text>
</comment>
<organism evidence="1 2">
    <name type="scientific">Sinorhizobium terangae</name>
    <dbReference type="NCBI Taxonomy" id="110322"/>
    <lineage>
        <taxon>Bacteria</taxon>
        <taxon>Pseudomonadati</taxon>
        <taxon>Pseudomonadota</taxon>
        <taxon>Alphaproteobacteria</taxon>
        <taxon>Hyphomicrobiales</taxon>
        <taxon>Rhizobiaceae</taxon>
        <taxon>Sinorhizobium/Ensifer group</taxon>
        <taxon>Sinorhizobium</taxon>
    </lineage>
</organism>
<gene>
    <name evidence="1" type="ORF">GHK62_01285</name>
</gene>
<evidence type="ECO:0000313" key="1">
    <source>
        <dbReference type="EMBL" id="MQX13434.1"/>
    </source>
</evidence>
<dbReference type="Proteomes" id="UP000439983">
    <property type="component" value="Unassembled WGS sequence"/>
</dbReference>
<proteinExistence type="predicted"/>